<feature type="domain" description="Protein kinase" evidence="6">
    <location>
        <begin position="56"/>
        <end position="344"/>
    </location>
</feature>
<sequence length="353" mass="40819">MTKLRGIFHRNKPEQQQQQEQDDAHVVIHERQNTLQQKPPDIEVPNYFKFPKSKYGQPQKQLGFGVSAKVTEYVKDDPFATTFAVKTFRYEEKEKFENFKTFKERIGKEAQLHVLINSDKHPSSKNMVKFVDFFSVLKKNLYYVMEFAGEPLNEYYCSKFVDLSKFQKLDLFKQVVCGVDYLQSINISHRDIKPENCCVKMASDDSDLIQLKIIDFGSSIMGNKGYGIVGSKHYAAPEVFTSLSYDSFKSDIWSLGVVFVYVYYFKFVNWNVANEREDENFKDYKRKESYESVVKEVETQMGAPGDGEDELAGERWLICLVLDMLKVKPTERVVTTGELLERIAKNSAATSTV</sequence>
<dbReference type="SMART" id="SM00220">
    <property type="entry name" value="S_TKc"/>
    <property type="match status" value="1"/>
</dbReference>
<dbReference type="GO" id="GO:0005737">
    <property type="term" value="C:cytoplasm"/>
    <property type="evidence" value="ECO:0007669"/>
    <property type="project" value="TreeGrafter"/>
</dbReference>
<evidence type="ECO:0000256" key="3">
    <source>
        <dbReference type="PROSITE-ProRule" id="PRU10141"/>
    </source>
</evidence>
<reference evidence="7" key="1">
    <citation type="submission" date="2023-04" db="EMBL/GenBank/DDBJ databases">
        <title>Ambrosiozyma monospora NBRC 1965.</title>
        <authorList>
            <person name="Ichikawa N."/>
            <person name="Sato H."/>
            <person name="Tonouchi N."/>
        </authorList>
    </citation>
    <scope>NUCLEOTIDE SEQUENCE</scope>
    <source>
        <strain evidence="7">NBRC 1965</strain>
    </source>
</reference>
<organism evidence="7 8">
    <name type="scientific">Ambrosiozyma monospora</name>
    <name type="common">Yeast</name>
    <name type="synonym">Endomycopsis monosporus</name>
    <dbReference type="NCBI Taxonomy" id="43982"/>
    <lineage>
        <taxon>Eukaryota</taxon>
        <taxon>Fungi</taxon>
        <taxon>Dikarya</taxon>
        <taxon>Ascomycota</taxon>
        <taxon>Saccharomycotina</taxon>
        <taxon>Pichiomycetes</taxon>
        <taxon>Pichiales</taxon>
        <taxon>Pichiaceae</taxon>
        <taxon>Ambrosiozyma</taxon>
    </lineage>
</organism>
<dbReference type="PANTHER" id="PTHR44167">
    <property type="entry name" value="OVARIAN-SPECIFIC SERINE/THREONINE-PROTEIN KINASE LOK-RELATED"/>
    <property type="match status" value="1"/>
</dbReference>
<feature type="region of interest" description="Disordered" evidence="5">
    <location>
        <begin position="1"/>
        <end position="23"/>
    </location>
</feature>
<dbReference type="GO" id="GO:0030447">
    <property type="term" value="P:filamentous growth"/>
    <property type="evidence" value="ECO:0007669"/>
    <property type="project" value="UniProtKB-ARBA"/>
</dbReference>
<comment type="caution">
    <text evidence="7">The sequence shown here is derived from an EMBL/GenBank/DDBJ whole genome shotgun (WGS) entry which is preliminary data.</text>
</comment>
<feature type="binding site" evidence="3">
    <location>
        <position position="86"/>
    </location>
    <ligand>
        <name>ATP</name>
        <dbReference type="ChEBI" id="CHEBI:30616"/>
    </ligand>
</feature>
<gene>
    <name evidence="7" type="ORF">Amon01_000132100</name>
</gene>
<keyword evidence="4" id="KW-0808">Transferase</keyword>
<evidence type="ECO:0000313" key="7">
    <source>
        <dbReference type="EMBL" id="GMG20557.1"/>
    </source>
</evidence>
<name>A0A9W7DHC3_AMBMO</name>
<dbReference type="InterPro" id="IPR017441">
    <property type="entry name" value="Protein_kinase_ATP_BS"/>
</dbReference>
<evidence type="ECO:0000313" key="8">
    <source>
        <dbReference type="Proteomes" id="UP001165063"/>
    </source>
</evidence>
<dbReference type="InterPro" id="IPR000719">
    <property type="entry name" value="Prot_kinase_dom"/>
</dbReference>
<keyword evidence="1 3" id="KW-0547">Nucleotide-binding</keyword>
<dbReference type="PROSITE" id="PS50011">
    <property type="entry name" value="PROTEIN_KINASE_DOM"/>
    <property type="match status" value="1"/>
</dbReference>
<evidence type="ECO:0000256" key="5">
    <source>
        <dbReference type="SAM" id="MobiDB-lite"/>
    </source>
</evidence>
<keyword evidence="2 3" id="KW-0067">ATP-binding</keyword>
<dbReference type="PROSITE" id="PS00108">
    <property type="entry name" value="PROTEIN_KINASE_ST"/>
    <property type="match status" value="1"/>
</dbReference>
<dbReference type="GO" id="GO:0005524">
    <property type="term" value="F:ATP binding"/>
    <property type="evidence" value="ECO:0007669"/>
    <property type="project" value="UniProtKB-UniRule"/>
</dbReference>
<dbReference type="EMBL" id="BSXU01000398">
    <property type="protein sequence ID" value="GMG20557.1"/>
    <property type="molecule type" value="Genomic_DNA"/>
</dbReference>
<comment type="similarity">
    <text evidence="4">Belongs to the protein kinase superfamily.</text>
</comment>
<dbReference type="Proteomes" id="UP001165063">
    <property type="component" value="Unassembled WGS sequence"/>
</dbReference>
<dbReference type="PROSITE" id="PS00107">
    <property type="entry name" value="PROTEIN_KINASE_ATP"/>
    <property type="match status" value="1"/>
</dbReference>
<evidence type="ECO:0000256" key="4">
    <source>
        <dbReference type="RuleBase" id="RU000304"/>
    </source>
</evidence>
<feature type="compositionally biased region" description="Basic residues" evidence="5">
    <location>
        <begin position="1"/>
        <end position="10"/>
    </location>
</feature>
<proteinExistence type="inferred from homology"/>
<keyword evidence="8" id="KW-1185">Reference proteome</keyword>
<dbReference type="GO" id="GO:0005634">
    <property type="term" value="C:nucleus"/>
    <property type="evidence" value="ECO:0007669"/>
    <property type="project" value="TreeGrafter"/>
</dbReference>
<dbReference type="PANTHER" id="PTHR44167:SF18">
    <property type="entry name" value="PROTEIN KINASE DOMAIN-CONTAINING PROTEIN"/>
    <property type="match status" value="1"/>
</dbReference>
<dbReference type="Pfam" id="PF00069">
    <property type="entry name" value="Pkinase"/>
    <property type="match status" value="1"/>
</dbReference>
<evidence type="ECO:0000256" key="2">
    <source>
        <dbReference type="ARBA" id="ARBA00022840"/>
    </source>
</evidence>
<dbReference type="OrthoDB" id="4062651at2759"/>
<keyword evidence="4" id="KW-0418">Kinase</keyword>
<dbReference type="GO" id="GO:0044773">
    <property type="term" value="P:mitotic DNA damage checkpoint signaling"/>
    <property type="evidence" value="ECO:0007669"/>
    <property type="project" value="TreeGrafter"/>
</dbReference>
<dbReference type="AlphaFoldDB" id="A0A9W7DHC3"/>
<dbReference type="InterPro" id="IPR008271">
    <property type="entry name" value="Ser/Thr_kinase_AS"/>
</dbReference>
<protein>
    <submittedName>
        <fullName evidence="7">Unnamed protein product</fullName>
    </submittedName>
</protein>
<evidence type="ECO:0000259" key="6">
    <source>
        <dbReference type="PROSITE" id="PS50011"/>
    </source>
</evidence>
<accession>A0A9W7DHC3</accession>
<dbReference type="SUPFAM" id="SSF56112">
    <property type="entry name" value="Protein kinase-like (PK-like)"/>
    <property type="match status" value="1"/>
</dbReference>
<dbReference type="Gene3D" id="1.10.510.10">
    <property type="entry name" value="Transferase(Phosphotransferase) domain 1"/>
    <property type="match status" value="1"/>
</dbReference>
<evidence type="ECO:0000256" key="1">
    <source>
        <dbReference type="ARBA" id="ARBA00022741"/>
    </source>
</evidence>
<dbReference type="InterPro" id="IPR011009">
    <property type="entry name" value="Kinase-like_dom_sf"/>
</dbReference>
<dbReference type="GO" id="GO:0004674">
    <property type="term" value="F:protein serine/threonine kinase activity"/>
    <property type="evidence" value="ECO:0007669"/>
    <property type="project" value="UniProtKB-KW"/>
</dbReference>
<keyword evidence="4" id="KW-0723">Serine/threonine-protein kinase</keyword>